<name>Q5ZB92_ORYSJ</name>
<gene>
    <name evidence="2" type="primary">B1088D01.14</name>
</gene>
<accession>Q5ZB92</accession>
<proteinExistence type="predicted"/>
<reference evidence="2" key="1">
    <citation type="journal article" date="2002" name="Nature">
        <title>The genome sequence and structure of rice chromosome 1.</title>
        <authorList>
            <person name="Sasaki T."/>
            <person name="Matsumoto T."/>
            <person name="Yamamoto K."/>
            <person name="Sakata K."/>
            <person name="Baba T."/>
            <person name="Katayose Y."/>
            <person name="Wu J."/>
            <person name="Niimura Y."/>
            <person name="Cheng Z."/>
            <person name="Nagamura Y."/>
            <person name="Antonio B.A."/>
            <person name="Kanamori H."/>
            <person name="Hosokawa S."/>
            <person name="Masukawa M."/>
            <person name="Arikawa K."/>
            <person name="Chiden Y."/>
            <person name="Hayashi M."/>
            <person name="Okamoto M."/>
            <person name="Ando T."/>
            <person name="Aoki H."/>
            <person name="Arita K."/>
            <person name="Hamada M."/>
            <person name="Harada C."/>
            <person name="Hijishita S."/>
            <person name="Honda M."/>
            <person name="Ichikawa Y."/>
            <person name="Idonuma A."/>
            <person name="Iijima M."/>
            <person name="Ikeda M."/>
            <person name="Ikeno M."/>
            <person name="Itoh S."/>
            <person name="Itoh T."/>
            <person name="Itoh Y."/>
            <person name="Itoh Y."/>
            <person name="Iwabuchi A."/>
            <person name="Kamiya K."/>
            <person name="Karasawa W."/>
            <person name="Katagiri S."/>
            <person name="Kikuta A."/>
            <person name="Kobayashi N."/>
            <person name="Kono I."/>
            <person name="Machita K."/>
            <person name="Maehara T."/>
            <person name="Mizuno H."/>
            <person name="Mizubayashi T."/>
            <person name="Mukai Y."/>
            <person name="Nagasaki H."/>
            <person name="Nakashima M."/>
            <person name="Nakama Y."/>
            <person name="Nakamichi Y."/>
            <person name="Nakamura M."/>
            <person name="Namiki N."/>
            <person name="Negishi M."/>
            <person name="Ohta I."/>
            <person name="Ono N."/>
            <person name="Saji S."/>
            <person name="Sakai K."/>
            <person name="Shibata M."/>
            <person name="Shimokawa T."/>
            <person name="Shomura A."/>
            <person name="Song J."/>
            <person name="Takazaki Y."/>
            <person name="Terasawa K."/>
            <person name="Tsuji K."/>
            <person name="Waki K."/>
            <person name="Yamagata H."/>
            <person name="Yamane H."/>
            <person name="Yoshiki S."/>
            <person name="Yoshihara R."/>
            <person name="Yukawa K."/>
            <person name="Zhong H."/>
            <person name="Iwama H."/>
            <person name="Endo T."/>
            <person name="Ito H."/>
            <person name="Hahn J.H."/>
            <person name="Kim H.I."/>
            <person name="Eun M.Y."/>
            <person name="Yano M."/>
            <person name="Jiang J."/>
            <person name="Gojobori T."/>
        </authorList>
    </citation>
    <scope>NUCLEOTIDE SEQUENCE [LARGE SCALE GENOMIC DNA]</scope>
</reference>
<dbReference type="Proteomes" id="UP000817658">
    <property type="component" value="Chromosome 1"/>
</dbReference>
<sequence length="91" mass="9469">MIDTGVGTAREEDVWGHCCQRGGRPMAATIVGGERGPVPLPPEGRSCRCRQRGTGHGAVATEGGLGVRPPSEGRGSRDHCQISSLFLGLVC</sequence>
<dbReference type="EMBL" id="AP003331">
    <property type="protein sequence ID" value="BAD53133.1"/>
    <property type="molecule type" value="Genomic_DNA"/>
</dbReference>
<evidence type="ECO:0000313" key="2">
    <source>
        <dbReference type="EMBL" id="BAD53133.1"/>
    </source>
</evidence>
<dbReference type="AlphaFoldDB" id="Q5ZB92"/>
<evidence type="ECO:0000256" key="1">
    <source>
        <dbReference type="SAM" id="MobiDB-lite"/>
    </source>
</evidence>
<organism evidence="2">
    <name type="scientific">Oryza sativa subsp. japonica</name>
    <name type="common">Rice</name>
    <dbReference type="NCBI Taxonomy" id="39947"/>
    <lineage>
        <taxon>Eukaryota</taxon>
        <taxon>Viridiplantae</taxon>
        <taxon>Streptophyta</taxon>
        <taxon>Embryophyta</taxon>
        <taxon>Tracheophyta</taxon>
        <taxon>Spermatophyta</taxon>
        <taxon>Magnoliopsida</taxon>
        <taxon>Liliopsida</taxon>
        <taxon>Poales</taxon>
        <taxon>Poaceae</taxon>
        <taxon>BOP clade</taxon>
        <taxon>Oryzoideae</taxon>
        <taxon>Oryzeae</taxon>
        <taxon>Oryzinae</taxon>
        <taxon>Oryza</taxon>
        <taxon>Oryza sativa</taxon>
    </lineage>
</organism>
<protein>
    <submittedName>
        <fullName evidence="2">Uncharacterized protein</fullName>
    </submittedName>
</protein>
<feature type="region of interest" description="Disordered" evidence="1">
    <location>
        <begin position="58"/>
        <end position="77"/>
    </location>
</feature>